<gene>
    <name evidence="6" type="ORF">DGUA_6G004095</name>
</gene>
<feature type="disulfide bond" evidence="2">
    <location>
        <begin position="261"/>
        <end position="270"/>
    </location>
</feature>
<dbReference type="InterPro" id="IPR000742">
    <property type="entry name" value="EGF"/>
</dbReference>
<evidence type="ECO:0000313" key="6">
    <source>
        <dbReference type="EMBL" id="SPP85607.1"/>
    </source>
</evidence>
<evidence type="ECO:0000313" key="7">
    <source>
        <dbReference type="Proteomes" id="UP000268350"/>
    </source>
</evidence>
<feature type="domain" description="CUB" evidence="4">
    <location>
        <begin position="97"/>
        <end position="229"/>
    </location>
</feature>
<proteinExistence type="predicted"/>
<feature type="domain" description="EGF-like" evidence="5">
    <location>
        <begin position="233"/>
        <end position="271"/>
    </location>
</feature>
<feature type="chain" id="PRO_5017487487" evidence="3">
    <location>
        <begin position="27"/>
        <end position="294"/>
    </location>
</feature>
<dbReference type="PROSITE" id="PS00022">
    <property type="entry name" value="EGF_1"/>
    <property type="match status" value="1"/>
</dbReference>
<evidence type="ECO:0000256" key="2">
    <source>
        <dbReference type="PROSITE-ProRule" id="PRU00076"/>
    </source>
</evidence>
<keyword evidence="1 2" id="KW-1015">Disulfide bond</keyword>
<keyword evidence="3" id="KW-0732">Signal</keyword>
<comment type="caution">
    <text evidence="2">Lacks conserved residue(s) required for the propagation of feature annotation.</text>
</comment>
<reference evidence="7" key="1">
    <citation type="submission" date="2018-01" db="EMBL/GenBank/DDBJ databases">
        <authorList>
            <person name="Alioto T."/>
            <person name="Alioto T."/>
        </authorList>
    </citation>
    <scope>NUCLEOTIDE SEQUENCE [LARGE SCALE GENOMIC DNA]</scope>
</reference>
<evidence type="ECO:0000256" key="1">
    <source>
        <dbReference type="ARBA" id="ARBA00023157"/>
    </source>
</evidence>
<feature type="signal peptide" evidence="3">
    <location>
        <begin position="1"/>
        <end position="26"/>
    </location>
</feature>
<dbReference type="Proteomes" id="UP000268350">
    <property type="component" value="Unassembled WGS sequence"/>
</dbReference>
<dbReference type="EMBL" id="OUUW01000010">
    <property type="protein sequence ID" value="SPP85607.1"/>
    <property type="molecule type" value="Genomic_DNA"/>
</dbReference>
<sequence>MSLPNKQAVGLSTMVLLALLLPVAPQHQMEDKHNQPNARYNMEQKFSLPAVPLPPPPPPFSAAKHNFSLNAFAGDHQHQHQHPLAGTATGNGSSAGCGGLLKARSGIIQTPSFPLRFATPIECVWIIDASDLAVSQGKENVSIVVYLTQLYVLSGLKLTEFMYYSDDFRVPAHRVFTLTEDEVTQVSWVQFHSPYLEIRFTMATLDGTHLRALDRLLDVYGFNITYEVQHEVKQTQCNTLQCRFLGNCYASADYGSYGCACFPGFSGSDCGHGPLCQDIHTNVCQNGGTCKLHY</sequence>
<dbReference type="PROSITE" id="PS01180">
    <property type="entry name" value="CUB"/>
    <property type="match status" value="1"/>
</dbReference>
<dbReference type="SUPFAM" id="SSF49854">
    <property type="entry name" value="Spermadhesin, CUB domain"/>
    <property type="match status" value="1"/>
</dbReference>
<keyword evidence="2" id="KW-0245">EGF-like domain</keyword>
<dbReference type="InterPro" id="IPR000859">
    <property type="entry name" value="CUB_dom"/>
</dbReference>
<dbReference type="AlphaFoldDB" id="A0A3B0JU17"/>
<accession>A0A3B0JU17</accession>
<dbReference type="PROSITE" id="PS01186">
    <property type="entry name" value="EGF_2"/>
    <property type="match status" value="1"/>
</dbReference>
<dbReference type="PROSITE" id="PS50026">
    <property type="entry name" value="EGF_3"/>
    <property type="match status" value="1"/>
</dbReference>
<dbReference type="OMA" id="NITYIMH"/>
<evidence type="ECO:0000259" key="4">
    <source>
        <dbReference type="PROSITE" id="PS01180"/>
    </source>
</evidence>
<keyword evidence="7" id="KW-1185">Reference proteome</keyword>
<evidence type="ECO:0000256" key="3">
    <source>
        <dbReference type="SAM" id="SignalP"/>
    </source>
</evidence>
<name>A0A3B0JU17_DROGU</name>
<evidence type="ECO:0000259" key="5">
    <source>
        <dbReference type="PROSITE" id="PS50026"/>
    </source>
</evidence>
<dbReference type="Gene3D" id="2.60.120.290">
    <property type="entry name" value="Spermadhesin, CUB domain"/>
    <property type="match status" value="1"/>
</dbReference>
<protein>
    <submittedName>
        <fullName evidence="6">Blast:Neurogenic locus protein delta</fullName>
    </submittedName>
</protein>
<dbReference type="OrthoDB" id="6138650at2759"/>
<feature type="disulfide bond" evidence="2">
    <location>
        <begin position="242"/>
        <end position="259"/>
    </location>
</feature>
<dbReference type="InterPro" id="IPR035914">
    <property type="entry name" value="Sperma_CUB_dom_sf"/>
</dbReference>
<organism evidence="6 7">
    <name type="scientific">Drosophila guanche</name>
    <name type="common">Fruit fly</name>
    <dbReference type="NCBI Taxonomy" id="7266"/>
    <lineage>
        <taxon>Eukaryota</taxon>
        <taxon>Metazoa</taxon>
        <taxon>Ecdysozoa</taxon>
        <taxon>Arthropoda</taxon>
        <taxon>Hexapoda</taxon>
        <taxon>Insecta</taxon>
        <taxon>Pterygota</taxon>
        <taxon>Neoptera</taxon>
        <taxon>Endopterygota</taxon>
        <taxon>Diptera</taxon>
        <taxon>Brachycera</taxon>
        <taxon>Muscomorpha</taxon>
        <taxon>Ephydroidea</taxon>
        <taxon>Drosophilidae</taxon>
        <taxon>Drosophila</taxon>
        <taxon>Sophophora</taxon>
    </lineage>
</organism>